<name>A0A830FLU2_9EURY</name>
<dbReference type="RefSeq" id="WP_188869942.1">
    <property type="nucleotide sequence ID" value="NZ_BMOO01000002.1"/>
</dbReference>
<dbReference type="AlphaFoldDB" id="A0A830FLU2"/>
<dbReference type="PANTHER" id="PTHR11365">
    <property type="entry name" value="5-OXOPROLINASE RELATED"/>
    <property type="match status" value="1"/>
</dbReference>
<reference evidence="3" key="1">
    <citation type="journal article" date="2014" name="Int. J. Syst. Evol. Microbiol.">
        <title>Complete genome sequence of Corynebacterium casei LMG S-19264T (=DSM 44701T), isolated from a smear-ripened cheese.</title>
        <authorList>
            <consortium name="US DOE Joint Genome Institute (JGI-PGF)"/>
            <person name="Walter F."/>
            <person name="Albersmeier A."/>
            <person name="Kalinowski J."/>
            <person name="Ruckert C."/>
        </authorList>
    </citation>
    <scope>NUCLEOTIDE SEQUENCE</scope>
    <source>
        <strain evidence="3">JCM 16108</strain>
    </source>
</reference>
<feature type="region of interest" description="Disordered" evidence="1">
    <location>
        <begin position="500"/>
        <end position="567"/>
    </location>
</feature>
<proteinExistence type="predicted"/>
<sequence length="567" mass="59030">MSEPGVDPVTLEVVRNQFESLAEEMGQVLIRGAYSPNIKEREDCSTALFDPAGRLVAQAEHIPVHLGAMPRAVEAVRDYDPEPGDVYVLNDPFEGGTHLPDVTMVSPVAVDDEIMGYAVSRAHHADVGGMTPGSMPAGAREIFQEGLRLPPTRLVAGGEVVEDVLALLLANVRNPGERRADIRAQIAANDRAEERVADLVADHGREEIHAAFDAVLDYSRERVRAELRDLPDGTYRARDALEGDGLTDDDIPIEVAVTVDGDTATVDFAGTAAQVDGNVNAPRAVATSAVYYVFRCLTDPEIPPNQGCYDPITLAIPSGSVLDPDPPAAVVGGNVETSQRVTDVVFAALADAVPERVPAGGQGTMNNLTIGDRTGDGFAYYETIGGGAGARPNGDGLDGVQVGMTNTLNTPAEALETEYPLRVEEYALRPDSGGDGEHRGGLGVVRTVTVETDATVSLLTERRRRAPRGLAGGADGATGENLIDGEAVPAKAVRDVGAGTTVSLRTPGGGGHGDPEARDSDARAADVADGKVTDADTGVDANGDAEVGADAETDGDAGTDGDANRHA</sequence>
<accession>A0A830FLU2</accession>
<dbReference type="Pfam" id="PF02538">
    <property type="entry name" value="Hydantoinase_B"/>
    <property type="match status" value="1"/>
</dbReference>
<protein>
    <submittedName>
        <fullName evidence="3">5-oxoprolinase</fullName>
    </submittedName>
    <submittedName>
        <fullName evidence="4">N-methylhydantoinase B</fullName>
        <ecNumber evidence="4">3.5.2.14</ecNumber>
    </submittedName>
</protein>
<feature type="domain" description="Hydantoinase B/oxoprolinase" evidence="2">
    <location>
        <begin position="7"/>
        <end position="515"/>
    </location>
</feature>
<dbReference type="Proteomes" id="UP000614609">
    <property type="component" value="Unassembled WGS sequence"/>
</dbReference>
<organism evidence="3 5">
    <name type="scientific">Halarchaeum rubridurum</name>
    <dbReference type="NCBI Taxonomy" id="489911"/>
    <lineage>
        <taxon>Archaea</taxon>
        <taxon>Methanobacteriati</taxon>
        <taxon>Methanobacteriota</taxon>
        <taxon>Stenosarchaea group</taxon>
        <taxon>Halobacteria</taxon>
        <taxon>Halobacteriales</taxon>
        <taxon>Halobacteriaceae</taxon>
    </lineage>
</organism>
<dbReference type="EC" id="3.5.2.14" evidence="4"/>
<comment type="caution">
    <text evidence="3">The sequence shown here is derived from an EMBL/GenBank/DDBJ whole genome shotgun (WGS) entry which is preliminary data.</text>
</comment>
<dbReference type="Proteomes" id="UP000765891">
    <property type="component" value="Unassembled WGS sequence"/>
</dbReference>
<evidence type="ECO:0000313" key="4">
    <source>
        <dbReference type="EMBL" id="MBP1954763.1"/>
    </source>
</evidence>
<reference evidence="3" key="2">
    <citation type="submission" date="2020-09" db="EMBL/GenBank/DDBJ databases">
        <authorList>
            <person name="Sun Q."/>
            <person name="Ohkuma M."/>
        </authorList>
    </citation>
    <scope>NUCLEOTIDE SEQUENCE</scope>
    <source>
        <strain evidence="3">JCM 16108</strain>
    </source>
</reference>
<dbReference type="PANTHER" id="PTHR11365:SF23">
    <property type="entry name" value="HYPOTHETICAL 5-OXOPROLINASE (EUROFUNG)-RELATED"/>
    <property type="match status" value="1"/>
</dbReference>
<dbReference type="GO" id="GO:0017168">
    <property type="term" value="F:5-oxoprolinase (ATP-hydrolyzing) activity"/>
    <property type="evidence" value="ECO:0007669"/>
    <property type="project" value="TreeGrafter"/>
</dbReference>
<evidence type="ECO:0000313" key="5">
    <source>
        <dbReference type="Proteomes" id="UP000614609"/>
    </source>
</evidence>
<dbReference type="InterPro" id="IPR045079">
    <property type="entry name" value="Oxoprolinase-like"/>
</dbReference>
<feature type="compositionally biased region" description="Basic and acidic residues" evidence="1">
    <location>
        <begin position="513"/>
        <end position="534"/>
    </location>
</feature>
<reference evidence="4" key="3">
    <citation type="submission" date="2021-03" db="EMBL/GenBank/DDBJ databases">
        <title>Genomic Encyclopedia of Type Strains, Phase IV (KMG-IV): sequencing the most valuable type-strain genomes for metagenomic binning, comparative biology and taxonomic classification.</title>
        <authorList>
            <person name="Goeker M."/>
        </authorList>
    </citation>
    <scope>NUCLEOTIDE SEQUENCE</scope>
    <source>
        <strain evidence="4">DSM 22443</strain>
    </source>
</reference>
<gene>
    <name evidence="3" type="ORF">GCM10009017_07130</name>
    <name evidence="4" type="ORF">J2752_001675</name>
</gene>
<dbReference type="InterPro" id="IPR003692">
    <property type="entry name" value="Hydantoinase_B"/>
</dbReference>
<evidence type="ECO:0000256" key="1">
    <source>
        <dbReference type="SAM" id="MobiDB-lite"/>
    </source>
</evidence>
<evidence type="ECO:0000313" key="3">
    <source>
        <dbReference type="EMBL" id="GGM59603.1"/>
    </source>
</evidence>
<dbReference type="GO" id="GO:0005829">
    <property type="term" value="C:cytosol"/>
    <property type="evidence" value="ECO:0007669"/>
    <property type="project" value="TreeGrafter"/>
</dbReference>
<keyword evidence="4" id="KW-0378">Hydrolase</keyword>
<dbReference type="GO" id="GO:0006749">
    <property type="term" value="P:glutathione metabolic process"/>
    <property type="evidence" value="ECO:0007669"/>
    <property type="project" value="TreeGrafter"/>
</dbReference>
<keyword evidence="5" id="KW-1185">Reference proteome</keyword>
<dbReference type="EMBL" id="JAGGKO010000002">
    <property type="protein sequence ID" value="MBP1954763.1"/>
    <property type="molecule type" value="Genomic_DNA"/>
</dbReference>
<dbReference type="EMBL" id="BMOO01000002">
    <property type="protein sequence ID" value="GGM59603.1"/>
    <property type="molecule type" value="Genomic_DNA"/>
</dbReference>
<evidence type="ECO:0000259" key="2">
    <source>
        <dbReference type="Pfam" id="PF02538"/>
    </source>
</evidence>
<feature type="compositionally biased region" description="Acidic residues" evidence="1">
    <location>
        <begin position="547"/>
        <end position="559"/>
    </location>
</feature>
<dbReference type="OrthoDB" id="8261at2157"/>
<dbReference type="GO" id="GO:0047423">
    <property type="term" value="F:N-methylhydantoinase (ATP-hydrolyzing) activity"/>
    <property type="evidence" value="ECO:0007669"/>
    <property type="project" value="UniProtKB-EC"/>
</dbReference>